<protein>
    <submittedName>
        <fullName evidence="1">Uncharacterized protein</fullName>
    </submittedName>
</protein>
<sequence>MQLTPLRQRPLTDDVETETHGALFNAGERPDFQPNAGYTLDTVLLCLLLNNLNRALTKGQLMHFRSSDDPAAARGD</sequence>
<dbReference type="EMBL" id="VSSQ01115964">
    <property type="protein sequence ID" value="MPN51151.1"/>
    <property type="molecule type" value="Genomic_DNA"/>
</dbReference>
<reference evidence="1" key="1">
    <citation type="submission" date="2019-08" db="EMBL/GenBank/DDBJ databases">
        <authorList>
            <person name="Kucharzyk K."/>
            <person name="Murdoch R.W."/>
            <person name="Higgins S."/>
            <person name="Loffler F."/>
        </authorList>
    </citation>
    <scope>NUCLEOTIDE SEQUENCE</scope>
</reference>
<evidence type="ECO:0000313" key="1">
    <source>
        <dbReference type="EMBL" id="MPN51151.1"/>
    </source>
</evidence>
<name>A0A645IIN6_9ZZZZ</name>
<organism evidence="1">
    <name type="scientific">bioreactor metagenome</name>
    <dbReference type="NCBI Taxonomy" id="1076179"/>
    <lineage>
        <taxon>unclassified sequences</taxon>
        <taxon>metagenomes</taxon>
        <taxon>ecological metagenomes</taxon>
    </lineage>
</organism>
<proteinExistence type="predicted"/>
<comment type="caution">
    <text evidence="1">The sequence shown here is derived from an EMBL/GenBank/DDBJ whole genome shotgun (WGS) entry which is preliminary data.</text>
</comment>
<accession>A0A645IIN6</accession>
<gene>
    <name evidence="1" type="ORF">SDC9_198793</name>
</gene>
<dbReference type="AlphaFoldDB" id="A0A645IIN6"/>